<reference evidence="3" key="1">
    <citation type="journal article" date="2015" name="Proc. Natl. Acad. Sci. U.S.A.">
        <title>Networks of energetic and metabolic interactions define dynamics in microbial communities.</title>
        <authorList>
            <person name="Embree M."/>
            <person name="Liu J.K."/>
            <person name="Al-Bassam M.M."/>
            <person name="Zengler K."/>
        </authorList>
    </citation>
    <scope>NUCLEOTIDE SEQUENCE</scope>
</reference>
<name>A0A0W8G5T1_9ZZZZ</name>
<dbReference type="PANTHER" id="PTHR45138">
    <property type="entry name" value="REGULATORY COMPONENTS OF SENSORY TRANSDUCTION SYSTEM"/>
    <property type="match status" value="1"/>
</dbReference>
<dbReference type="SMART" id="SM00267">
    <property type="entry name" value="GGDEF"/>
    <property type="match status" value="1"/>
</dbReference>
<proteinExistence type="predicted"/>
<dbReference type="NCBIfam" id="TIGR00254">
    <property type="entry name" value="GGDEF"/>
    <property type="match status" value="1"/>
</dbReference>
<keyword evidence="1" id="KW-0175">Coiled coil</keyword>
<dbReference type="PANTHER" id="PTHR45138:SF9">
    <property type="entry name" value="DIGUANYLATE CYCLASE DGCM-RELATED"/>
    <property type="match status" value="1"/>
</dbReference>
<dbReference type="Gene3D" id="3.30.450.20">
    <property type="entry name" value="PAS domain"/>
    <property type="match status" value="1"/>
</dbReference>
<dbReference type="GO" id="GO:0005886">
    <property type="term" value="C:plasma membrane"/>
    <property type="evidence" value="ECO:0007669"/>
    <property type="project" value="TreeGrafter"/>
</dbReference>
<dbReference type="GO" id="GO:0043709">
    <property type="term" value="P:cell adhesion involved in single-species biofilm formation"/>
    <property type="evidence" value="ECO:0007669"/>
    <property type="project" value="TreeGrafter"/>
</dbReference>
<feature type="coiled-coil region" evidence="1">
    <location>
        <begin position="117"/>
        <end position="144"/>
    </location>
</feature>
<dbReference type="CDD" id="cd01949">
    <property type="entry name" value="GGDEF"/>
    <property type="match status" value="1"/>
</dbReference>
<dbReference type="InterPro" id="IPR035965">
    <property type="entry name" value="PAS-like_dom_sf"/>
</dbReference>
<dbReference type="Pfam" id="PF13188">
    <property type="entry name" value="PAS_8"/>
    <property type="match status" value="1"/>
</dbReference>
<dbReference type="InterPro" id="IPR043128">
    <property type="entry name" value="Rev_trsase/Diguanyl_cyclase"/>
</dbReference>
<dbReference type="EMBL" id="LNQE01000215">
    <property type="protein sequence ID" value="KUG28490.1"/>
    <property type="molecule type" value="Genomic_DNA"/>
</dbReference>
<dbReference type="SUPFAM" id="SSF55785">
    <property type="entry name" value="PYP-like sensor domain (PAS domain)"/>
    <property type="match status" value="1"/>
</dbReference>
<dbReference type="InterPro" id="IPR000160">
    <property type="entry name" value="GGDEF_dom"/>
</dbReference>
<dbReference type="AlphaFoldDB" id="A0A0W8G5T1"/>
<dbReference type="InterPro" id="IPR050469">
    <property type="entry name" value="Diguanylate_Cyclase"/>
</dbReference>
<evidence type="ECO:0000313" key="3">
    <source>
        <dbReference type="EMBL" id="KUG28490.1"/>
    </source>
</evidence>
<sequence>MIESSLFKSHFDLIPFGIYAVDVTTYEIIFRNKHFREIFGDHEGKPCHKTLYDLDRPCSFCRIRDLITKDGLPNGKTLVFEHFNDAADAWFQLQERAMSWPDGRVVKYSIAVDISELKETQNRLAEAHAQLALKNRELARLSSTDSLTGLANRLALDSVLNDETARAERHARIFSIILGDIDHFKRINDQHGHAVGDTALRAVAGVLAGSVRGTDVVGRFGGEEFLVVCPETDAAGAGRLAENLRRAVADREFAAGSRLTMSFGVAESLPGELPSRLVGRADAALYRAKALGRNRVCQAQAPV</sequence>
<protein>
    <submittedName>
        <fullName evidence="3">Diguanylate cyclase/phosphodiesterase domain 1 (Ggdef)</fullName>
    </submittedName>
</protein>
<feature type="domain" description="GGDEF" evidence="2">
    <location>
        <begin position="172"/>
        <end position="301"/>
    </location>
</feature>
<gene>
    <name evidence="3" type="ORF">ASZ90_001637</name>
</gene>
<dbReference type="Gene3D" id="3.30.70.270">
    <property type="match status" value="1"/>
</dbReference>
<evidence type="ECO:0000256" key="1">
    <source>
        <dbReference type="SAM" id="Coils"/>
    </source>
</evidence>
<evidence type="ECO:0000259" key="2">
    <source>
        <dbReference type="PROSITE" id="PS50887"/>
    </source>
</evidence>
<dbReference type="InterPro" id="IPR029787">
    <property type="entry name" value="Nucleotide_cyclase"/>
</dbReference>
<dbReference type="PROSITE" id="PS50887">
    <property type="entry name" value="GGDEF"/>
    <property type="match status" value="1"/>
</dbReference>
<dbReference type="SUPFAM" id="SSF55073">
    <property type="entry name" value="Nucleotide cyclase"/>
    <property type="match status" value="1"/>
</dbReference>
<dbReference type="Pfam" id="PF00990">
    <property type="entry name" value="GGDEF"/>
    <property type="match status" value="1"/>
</dbReference>
<organism evidence="3">
    <name type="scientific">hydrocarbon metagenome</name>
    <dbReference type="NCBI Taxonomy" id="938273"/>
    <lineage>
        <taxon>unclassified sequences</taxon>
        <taxon>metagenomes</taxon>
        <taxon>ecological metagenomes</taxon>
    </lineage>
</organism>
<comment type="caution">
    <text evidence="3">The sequence shown here is derived from an EMBL/GenBank/DDBJ whole genome shotgun (WGS) entry which is preliminary data.</text>
</comment>
<accession>A0A0W8G5T1</accession>
<dbReference type="InterPro" id="IPR000014">
    <property type="entry name" value="PAS"/>
</dbReference>
<dbReference type="FunFam" id="3.30.70.270:FF:000001">
    <property type="entry name" value="Diguanylate cyclase domain protein"/>
    <property type="match status" value="1"/>
</dbReference>
<dbReference type="GO" id="GO:0052621">
    <property type="term" value="F:diguanylate cyclase activity"/>
    <property type="evidence" value="ECO:0007669"/>
    <property type="project" value="TreeGrafter"/>
</dbReference>
<dbReference type="GO" id="GO:1902201">
    <property type="term" value="P:negative regulation of bacterial-type flagellum-dependent cell motility"/>
    <property type="evidence" value="ECO:0007669"/>
    <property type="project" value="TreeGrafter"/>
</dbReference>